<comment type="caution">
    <text evidence="2">The sequence shown here is derived from an EMBL/GenBank/DDBJ whole genome shotgun (WGS) entry which is preliminary data.</text>
</comment>
<organism evidence="2 3">
    <name type="scientific">Phytophthora citrophthora</name>
    <dbReference type="NCBI Taxonomy" id="4793"/>
    <lineage>
        <taxon>Eukaryota</taxon>
        <taxon>Sar</taxon>
        <taxon>Stramenopiles</taxon>
        <taxon>Oomycota</taxon>
        <taxon>Peronosporomycetes</taxon>
        <taxon>Peronosporales</taxon>
        <taxon>Peronosporaceae</taxon>
        <taxon>Phytophthora</taxon>
    </lineage>
</organism>
<dbReference type="EMBL" id="JASMQC010000027">
    <property type="protein sequence ID" value="KAK1933859.1"/>
    <property type="molecule type" value="Genomic_DNA"/>
</dbReference>
<proteinExistence type="predicted"/>
<name>A0AAD9G8I1_9STRA</name>
<gene>
    <name evidence="2" type="ORF">P3T76_011619</name>
</gene>
<sequence>MNATAGQELIDRQEADERGEDEEACKPVILFSNTTRAAFQAWIETNDDDEFRFWDYEPFNAKSGRVVLYFFPTAVQALAVSKIITKIRSELVRIGNDEELSETLLTLPSPTLRFGIHLRLPDGALEPRDAFFKGLPNVVVHSAYTETWSHLEEKLRSYMTPTTTVQVAIGIKMFRSEKRIMIFRRIDDDNFYEDEVDLTTTEPGCISISVEALYHGVAIPTALVGHEAEEVKVDLKWLRNIIDTFERSL</sequence>
<accession>A0AAD9G8I1</accession>
<keyword evidence="3" id="KW-1185">Reference proteome</keyword>
<evidence type="ECO:0000256" key="1">
    <source>
        <dbReference type="SAM" id="MobiDB-lite"/>
    </source>
</evidence>
<feature type="region of interest" description="Disordered" evidence="1">
    <location>
        <begin position="1"/>
        <end position="21"/>
    </location>
</feature>
<evidence type="ECO:0000313" key="2">
    <source>
        <dbReference type="EMBL" id="KAK1933859.1"/>
    </source>
</evidence>
<dbReference type="Proteomes" id="UP001259832">
    <property type="component" value="Unassembled WGS sequence"/>
</dbReference>
<evidence type="ECO:0000313" key="3">
    <source>
        <dbReference type="Proteomes" id="UP001259832"/>
    </source>
</evidence>
<dbReference type="AlphaFoldDB" id="A0AAD9G8I1"/>
<reference evidence="2" key="1">
    <citation type="submission" date="2023-08" db="EMBL/GenBank/DDBJ databases">
        <title>Reference Genome Resource for the Citrus Pathogen Phytophthora citrophthora.</title>
        <authorList>
            <person name="Moller H."/>
            <person name="Coetzee B."/>
            <person name="Rose L.J."/>
            <person name="Van Niekerk J.M."/>
        </authorList>
    </citation>
    <scope>NUCLEOTIDE SEQUENCE</scope>
    <source>
        <strain evidence="2">STE-U-9442</strain>
    </source>
</reference>
<protein>
    <submittedName>
        <fullName evidence="2">Uncharacterized protein</fullName>
    </submittedName>
</protein>